<name>A0A9P6XQF3_9FUNG</name>
<evidence type="ECO:0000313" key="2">
    <source>
        <dbReference type="EMBL" id="KAG1530155.1"/>
    </source>
</evidence>
<feature type="region of interest" description="Disordered" evidence="1">
    <location>
        <begin position="1"/>
        <end position="75"/>
    </location>
</feature>
<comment type="caution">
    <text evidence="2">The sequence shown here is derived from an EMBL/GenBank/DDBJ whole genome shotgun (WGS) entry which is preliminary data.</text>
</comment>
<dbReference type="EMBL" id="JAANIU010013101">
    <property type="protein sequence ID" value="KAG1530155.1"/>
    <property type="molecule type" value="Genomic_DNA"/>
</dbReference>
<evidence type="ECO:0000313" key="3">
    <source>
        <dbReference type="Proteomes" id="UP000740926"/>
    </source>
</evidence>
<feature type="compositionally biased region" description="Low complexity" evidence="1">
    <location>
        <begin position="36"/>
        <end position="54"/>
    </location>
</feature>
<keyword evidence="3" id="KW-1185">Reference proteome</keyword>
<gene>
    <name evidence="2" type="ORF">G6F50_017507</name>
</gene>
<accession>A0A9P6XQF3</accession>
<evidence type="ECO:0000256" key="1">
    <source>
        <dbReference type="SAM" id="MobiDB-lite"/>
    </source>
</evidence>
<sequence length="110" mass="12074">MSANQKLRLMTAKSGTSNRNAPAARRSRPMMRRFSMRALSISTSSSSTRSRSSIALGPDGAHQVSPGYQCHDGRNTEYRSYASGKAQSEDLNFRLTIVEQPQQNCAYAGD</sequence>
<organism evidence="2 3">
    <name type="scientific">Rhizopus delemar</name>
    <dbReference type="NCBI Taxonomy" id="936053"/>
    <lineage>
        <taxon>Eukaryota</taxon>
        <taxon>Fungi</taxon>
        <taxon>Fungi incertae sedis</taxon>
        <taxon>Mucoromycota</taxon>
        <taxon>Mucoromycotina</taxon>
        <taxon>Mucoromycetes</taxon>
        <taxon>Mucorales</taxon>
        <taxon>Mucorineae</taxon>
        <taxon>Rhizopodaceae</taxon>
        <taxon>Rhizopus</taxon>
    </lineage>
</organism>
<feature type="compositionally biased region" description="Basic residues" evidence="1">
    <location>
        <begin position="25"/>
        <end position="35"/>
    </location>
</feature>
<proteinExistence type="predicted"/>
<dbReference type="Proteomes" id="UP000740926">
    <property type="component" value="Unassembled WGS sequence"/>
</dbReference>
<dbReference type="AlphaFoldDB" id="A0A9P6XQF3"/>
<protein>
    <submittedName>
        <fullName evidence="2">Uncharacterized protein</fullName>
    </submittedName>
</protein>
<reference evidence="2 3" key="1">
    <citation type="journal article" date="2020" name="Microb. Genom.">
        <title>Genetic diversity of clinical and environmental Mucorales isolates obtained from an investigation of mucormycosis cases among solid organ transplant recipients.</title>
        <authorList>
            <person name="Nguyen M.H."/>
            <person name="Kaul D."/>
            <person name="Muto C."/>
            <person name="Cheng S.J."/>
            <person name="Richter R.A."/>
            <person name="Bruno V.M."/>
            <person name="Liu G."/>
            <person name="Beyhan S."/>
            <person name="Sundermann A.J."/>
            <person name="Mounaud S."/>
            <person name="Pasculle A.W."/>
            <person name="Nierman W.C."/>
            <person name="Driscoll E."/>
            <person name="Cumbie R."/>
            <person name="Clancy C.J."/>
            <person name="Dupont C.L."/>
        </authorList>
    </citation>
    <scope>NUCLEOTIDE SEQUENCE [LARGE SCALE GENOMIC DNA]</scope>
    <source>
        <strain evidence="2 3">GL24</strain>
    </source>
</reference>